<feature type="region of interest" description="Disordered" evidence="1">
    <location>
        <begin position="183"/>
        <end position="263"/>
    </location>
</feature>
<dbReference type="RefSeq" id="WP_311718024.1">
    <property type="nucleotide sequence ID" value="NZ_JAVREZ010000015.1"/>
</dbReference>
<name>A0ABU2VIM8_9ACTN</name>
<accession>A0ABU2VIM8</accession>
<keyword evidence="3" id="KW-1185">Reference proteome</keyword>
<feature type="compositionally biased region" description="Basic residues" evidence="1">
    <location>
        <begin position="1"/>
        <end position="16"/>
    </location>
</feature>
<evidence type="ECO:0000256" key="1">
    <source>
        <dbReference type="SAM" id="MobiDB-lite"/>
    </source>
</evidence>
<protein>
    <submittedName>
        <fullName evidence="2">Uncharacterized protein</fullName>
    </submittedName>
</protein>
<dbReference type="EMBL" id="JAVREZ010000015">
    <property type="protein sequence ID" value="MDT0485234.1"/>
    <property type="molecule type" value="Genomic_DNA"/>
</dbReference>
<proteinExistence type="predicted"/>
<comment type="caution">
    <text evidence="2">The sequence shown here is derived from an EMBL/GenBank/DDBJ whole genome shotgun (WGS) entry which is preliminary data.</text>
</comment>
<feature type="compositionally biased region" description="Basic and acidic residues" evidence="1">
    <location>
        <begin position="38"/>
        <end position="48"/>
    </location>
</feature>
<organism evidence="2 3">
    <name type="scientific">Streptomyces doebereineriae</name>
    <dbReference type="NCBI Taxonomy" id="3075528"/>
    <lineage>
        <taxon>Bacteria</taxon>
        <taxon>Bacillati</taxon>
        <taxon>Actinomycetota</taxon>
        <taxon>Actinomycetes</taxon>
        <taxon>Kitasatosporales</taxon>
        <taxon>Streptomycetaceae</taxon>
        <taxon>Streptomyces</taxon>
    </lineage>
</organism>
<gene>
    <name evidence="2" type="ORF">RNB18_34515</name>
</gene>
<feature type="region of interest" description="Disordered" evidence="1">
    <location>
        <begin position="1"/>
        <end position="53"/>
    </location>
</feature>
<sequence length="374" mass="39862">MTKGHGRKSRARKTSRSRGAAYTAAQAGTLHQHTSGPTDKDLQPDDPGRWGVDAAPDLRTASALIGARIEQCAPCQASLAAKLLDEDPIVLAVTAGTAYSLHEAHEPDGGGLTSDVSQFFLLVVRASAPGKEHIMLRCVELLLPEDRAALLEEALGMWTFYGTKPTGLLYGNNSGTKDASRAAIAVPGGNPEPSVPGTVADPSGLAVEDRSGGQRPARHRPVPGRHPPARPAALGMAPASRPRDQHPPRRTGSMTESIEQHAEGAARSLVELVRTLQYRGIEYPGEAHRVHSYLTRCAGELRTAIELIEASVQQLQDKDQLMSDYRGEPLDDILQRFTESSDAAKDLAGALHGRLSTAYSAIGRVAYKESPTGS</sequence>
<reference evidence="3" key="1">
    <citation type="submission" date="2023-07" db="EMBL/GenBank/DDBJ databases">
        <title>30 novel species of actinomycetes from the DSMZ collection.</title>
        <authorList>
            <person name="Nouioui I."/>
        </authorList>
    </citation>
    <scope>NUCLEOTIDE SEQUENCE [LARGE SCALE GENOMIC DNA]</scope>
    <source>
        <strain evidence="3">DSM 41640</strain>
    </source>
</reference>
<dbReference type="Proteomes" id="UP001183824">
    <property type="component" value="Unassembled WGS sequence"/>
</dbReference>
<evidence type="ECO:0000313" key="2">
    <source>
        <dbReference type="EMBL" id="MDT0485234.1"/>
    </source>
</evidence>
<evidence type="ECO:0000313" key="3">
    <source>
        <dbReference type="Proteomes" id="UP001183824"/>
    </source>
</evidence>